<dbReference type="Proteomes" id="UP000599523">
    <property type="component" value="Unassembled WGS sequence"/>
</dbReference>
<proteinExistence type="predicted"/>
<evidence type="ECO:0000313" key="1">
    <source>
        <dbReference type="EMBL" id="NMG02999.1"/>
    </source>
</evidence>
<dbReference type="AlphaFoldDB" id="A0A972FA98"/>
<organism evidence="1 2">
    <name type="scientific">Azoarcus taiwanensis</name>
    <dbReference type="NCBI Taxonomy" id="666964"/>
    <lineage>
        <taxon>Bacteria</taxon>
        <taxon>Pseudomonadati</taxon>
        <taxon>Pseudomonadota</taxon>
        <taxon>Betaproteobacteria</taxon>
        <taxon>Rhodocyclales</taxon>
        <taxon>Zoogloeaceae</taxon>
        <taxon>Azoarcus</taxon>
    </lineage>
</organism>
<comment type="caution">
    <text evidence="1">The sequence shown here is derived from an EMBL/GenBank/DDBJ whole genome shotgun (WGS) entry which is preliminary data.</text>
</comment>
<dbReference type="RefSeq" id="WP_168987758.1">
    <property type="nucleotide sequence ID" value="NZ_CAWPHM010000263.1"/>
</dbReference>
<protein>
    <submittedName>
        <fullName evidence="1">Methyltransferase</fullName>
    </submittedName>
</protein>
<gene>
    <name evidence="1" type="ORF">GPA21_08430</name>
</gene>
<name>A0A972FA98_9RHOO</name>
<sequence length="108" mass="12395">MFKKFLSSKPIHSPKTPRFSVGAIKLSEKVRWLDDHGLLDPIDLVQRHIRGDWGNIGDSERRSNEDALSQEGILFSRYIITPRLTVSVTTDEHRDLTLVKLLDEQISI</sequence>
<dbReference type="GO" id="GO:0008168">
    <property type="term" value="F:methyltransferase activity"/>
    <property type="evidence" value="ECO:0007669"/>
    <property type="project" value="UniProtKB-KW"/>
</dbReference>
<accession>A0A972FA98</accession>
<dbReference type="EMBL" id="WTVM01000039">
    <property type="protein sequence ID" value="NMG02999.1"/>
    <property type="molecule type" value="Genomic_DNA"/>
</dbReference>
<reference evidence="1" key="1">
    <citation type="submission" date="2019-12" db="EMBL/GenBank/DDBJ databases">
        <title>Comparative genomics gives insights into the taxonomy of the Azoarcus-Aromatoleum group and reveals separate origins of nif in the plant-associated Azoarcus and non-plant-associated Aromatoleum sub-groups.</title>
        <authorList>
            <person name="Lafos M."/>
            <person name="Maluk M."/>
            <person name="Batista M."/>
            <person name="Junghare M."/>
            <person name="Carmona M."/>
            <person name="Faoro H."/>
            <person name="Cruz L.M."/>
            <person name="Battistoni F."/>
            <person name="De Souza E."/>
            <person name="Pedrosa F."/>
            <person name="Chen W.-M."/>
            <person name="Poole P.S."/>
            <person name="Dixon R.A."/>
            <person name="James E.K."/>
        </authorList>
    </citation>
    <scope>NUCLEOTIDE SEQUENCE</scope>
    <source>
        <strain evidence="1">NSC3</strain>
    </source>
</reference>
<dbReference type="GO" id="GO:0032259">
    <property type="term" value="P:methylation"/>
    <property type="evidence" value="ECO:0007669"/>
    <property type="project" value="UniProtKB-KW"/>
</dbReference>
<keyword evidence="1" id="KW-0808">Transferase</keyword>
<evidence type="ECO:0000313" key="2">
    <source>
        <dbReference type="Proteomes" id="UP000599523"/>
    </source>
</evidence>
<keyword evidence="1" id="KW-0489">Methyltransferase</keyword>
<keyword evidence="2" id="KW-1185">Reference proteome</keyword>